<accession>A0A9D1KP32</accession>
<reference evidence="6" key="2">
    <citation type="journal article" date="2021" name="PeerJ">
        <title>Extensive microbial diversity within the chicken gut microbiome revealed by metagenomics and culture.</title>
        <authorList>
            <person name="Gilroy R."/>
            <person name="Ravi A."/>
            <person name="Getino M."/>
            <person name="Pursley I."/>
            <person name="Horton D.L."/>
            <person name="Alikhan N.F."/>
            <person name="Baker D."/>
            <person name="Gharbi K."/>
            <person name="Hall N."/>
            <person name="Watson M."/>
            <person name="Adriaenssens E.M."/>
            <person name="Foster-Nyarko E."/>
            <person name="Jarju S."/>
            <person name="Secka A."/>
            <person name="Antonio M."/>
            <person name="Oren A."/>
            <person name="Chaudhuri R.R."/>
            <person name="La Ragione R."/>
            <person name="Hildebrand F."/>
            <person name="Pallen M.J."/>
        </authorList>
    </citation>
    <scope>NUCLEOTIDE SEQUENCE</scope>
    <source>
        <strain evidence="6">ChiGjej1B1-24693</strain>
    </source>
</reference>
<dbReference type="SUPFAM" id="SSF53807">
    <property type="entry name" value="Helical backbone' metal receptor"/>
    <property type="match status" value="1"/>
</dbReference>
<proteinExistence type="inferred from homology"/>
<evidence type="ECO:0000256" key="4">
    <source>
        <dbReference type="SAM" id="MobiDB-lite"/>
    </source>
</evidence>
<gene>
    <name evidence="6" type="ORF">IAA98_12650</name>
</gene>
<sequence length="334" mass="36060">MVPMSKISRALGVLVCLGALLLGAACSPDRNGGGEPGQLTVVTSFYPLQFIAERIAGDHANVENLTQPGTEPHDLELTPKQVGSLASADLVAYLSGFQAAVDDAITASGAEDSFDAASVVTLRRNDEGHEHDHEHSDEDHDEDGHDEAEHDEEGHDDHDHGEFDPHVWLDPTQMVAIAEEFAARMVALDPDHTDEYEANRDALVSELTDLDEEYGQGLASCERKEFITSHTAFGYLADRYDLVQIGIAGLSPDTEPSPSRIAEIHEEAKEHQITTIFYETLTSPAVAESIAGDLGLTTDVLDPIEGITAESRGTDYLSVMRSNLEALQTANGCQ</sequence>
<feature type="chain" id="PRO_5038581746" evidence="5">
    <location>
        <begin position="25"/>
        <end position="334"/>
    </location>
</feature>
<organism evidence="6 7">
    <name type="scientific">Candidatus Avipropionibacterium avicola</name>
    <dbReference type="NCBI Taxonomy" id="2840701"/>
    <lineage>
        <taxon>Bacteria</taxon>
        <taxon>Bacillati</taxon>
        <taxon>Actinomycetota</taxon>
        <taxon>Actinomycetes</taxon>
        <taxon>Propionibacteriales</taxon>
        <taxon>Propionibacteriaceae</taxon>
        <taxon>Propionibacteriaceae incertae sedis</taxon>
        <taxon>Candidatus Avipropionibacterium</taxon>
    </lineage>
</organism>
<feature type="compositionally biased region" description="Basic and acidic residues" evidence="4">
    <location>
        <begin position="152"/>
        <end position="164"/>
    </location>
</feature>
<evidence type="ECO:0000313" key="7">
    <source>
        <dbReference type="Proteomes" id="UP000886842"/>
    </source>
</evidence>
<evidence type="ECO:0000313" key="6">
    <source>
        <dbReference type="EMBL" id="HIT76427.1"/>
    </source>
</evidence>
<dbReference type="Proteomes" id="UP000886842">
    <property type="component" value="Unassembled WGS sequence"/>
</dbReference>
<dbReference type="EMBL" id="DVLP01000370">
    <property type="protein sequence ID" value="HIT76427.1"/>
    <property type="molecule type" value="Genomic_DNA"/>
</dbReference>
<evidence type="ECO:0000256" key="3">
    <source>
        <dbReference type="ARBA" id="ARBA00022729"/>
    </source>
</evidence>
<dbReference type="GO" id="GO:0030001">
    <property type="term" value="P:metal ion transport"/>
    <property type="evidence" value="ECO:0007669"/>
    <property type="project" value="InterPro"/>
</dbReference>
<keyword evidence="2" id="KW-0813">Transport</keyword>
<evidence type="ECO:0000256" key="1">
    <source>
        <dbReference type="ARBA" id="ARBA00011028"/>
    </source>
</evidence>
<name>A0A9D1KP32_9ACTN</name>
<dbReference type="InterPro" id="IPR050492">
    <property type="entry name" value="Bact_metal-bind_prot9"/>
</dbReference>
<dbReference type="Pfam" id="PF01297">
    <property type="entry name" value="ZnuA"/>
    <property type="match status" value="1"/>
</dbReference>
<dbReference type="PANTHER" id="PTHR42953">
    <property type="entry name" value="HIGH-AFFINITY ZINC UPTAKE SYSTEM PROTEIN ZNUA-RELATED"/>
    <property type="match status" value="1"/>
</dbReference>
<dbReference type="Gene3D" id="3.40.50.1980">
    <property type="entry name" value="Nitrogenase molybdenum iron protein domain"/>
    <property type="match status" value="2"/>
</dbReference>
<dbReference type="InterPro" id="IPR006127">
    <property type="entry name" value="ZnuA-like"/>
</dbReference>
<dbReference type="PROSITE" id="PS51257">
    <property type="entry name" value="PROKAR_LIPOPROTEIN"/>
    <property type="match status" value="1"/>
</dbReference>
<comment type="similarity">
    <text evidence="1">Belongs to the bacterial solute-binding protein 9 family.</text>
</comment>
<feature type="compositionally biased region" description="Basic and acidic residues" evidence="4">
    <location>
        <begin position="127"/>
        <end position="138"/>
    </location>
</feature>
<comment type="caution">
    <text evidence="6">The sequence shown here is derived from an EMBL/GenBank/DDBJ whole genome shotgun (WGS) entry which is preliminary data.</text>
</comment>
<dbReference type="AlphaFoldDB" id="A0A9D1KP32"/>
<dbReference type="GO" id="GO:0046872">
    <property type="term" value="F:metal ion binding"/>
    <property type="evidence" value="ECO:0007669"/>
    <property type="project" value="InterPro"/>
</dbReference>
<evidence type="ECO:0000256" key="5">
    <source>
        <dbReference type="SAM" id="SignalP"/>
    </source>
</evidence>
<feature type="region of interest" description="Disordered" evidence="4">
    <location>
        <begin position="127"/>
        <end position="164"/>
    </location>
</feature>
<feature type="signal peptide" evidence="5">
    <location>
        <begin position="1"/>
        <end position="24"/>
    </location>
</feature>
<feature type="compositionally biased region" description="Acidic residues" evidence="4">
    <location>
        <begin position="139"/>
        <end position="151"/>
    </location>
</feature>
<dbReference type="PANTHER" id="PTHR42953:SF3">
    <property type="entry name" value="HIGH-AFFINITY ZINC UPTAKE SYSTEM PROTEIN ZNUA"/>
    <property type="match status" value="1"/>
</dbReference>
<evidence type="ECO:0000256" key="2">
    <source>
        <dbReference type="ARBA" id="ARBA00022448"/>
    </source>
</evidence>
<keyword evidence="3 5" id="KW-0732">Signal</keyword>
<reference evidence="6" key="1">
    <citation type="submission" date="2020-10" db="EMBL/GenBank/DDBJ databases">
        <authorList>
            <person name="Gilroy R."/>
        </authorList>
    </citation>
    <scope>NUCLEOTIDE SEQUENCE</scope>
    <source>
        <strain evidence="6">ChiGjej1B1-24693</strain>
    </source>
</reference>
<protein>
    <submittedName>
        <fullName evidence="6">Zinc ABC transporter substrate-binding protein</fullName>
    </submittedName>
</protein>